<comment type="caution">
    <text evidence="3">The sequence shown here is derived from an EMBL/GenBank/DDBJ whole genome shotgun (WGS) entry which is preliminary data.</text>
</comment>
<dbReference type="RefSeq" id="WP_126791105.1">
    <property type="nucleotide sequence ID" value="NZ_PIPI01000001.1"/>
</dbReference>
<sequence length="116" mass="13223">MSAVVFGIKNCDTVKKALKWLKEHKVDFQFEDLKTTPLAASTIEHWVKNLGADTVINKRGTTWRKLPDDDKGELTLPRTVHLIQAHPTLIKRPLVVREGKIIVGFDEATWQEFFGV</sequence>
<dbReference type="SUPFAM" id="SSF52833">
    <property type="entry name" value="Thioredoxin-like"/>
    <property type="match status" value="1"/>
</dbReference>
<dbReference type="EMBL" id="PIPI01000001">
    <property type="protein sequence ID" value="RUO21873.1"/>
    <property type="molecule type" value="Genomic_DNA"/>
</dbReference>
<dbReference type="InterPro" id="IPR006660">
    <property type="entry name" value="Arsenate_reductase-like"/>
</dbReference>
<dbReference type="PANTHER" id="PTHR30041">
    <property type="entry name" value="ARSENATE REDUCTASE"/>
    <property type="match status" value="1"/>
</dbReference>
<organism evidence="3 4">
    <name type="scientific">Aliidiomarina haloalkalitolerans</name>
    <dbReference type="NCBI Taxonomy" id="859059"/>
    <lineage>
        <taxon>Bacteria</taxon>
        <taxon>Pseudomonadati</taxon>
        <taxon>Pseudomonadota</taxon>
        <taxon>Gammaproteobacteria</taxon>
        <taxon>Alteromonadales</taxon>
        <taxon>Idiomarinaceae</taxon>
        <taxon>Aliidiomarina</taxon>
    </lineage>
</organism>
<name>A0A432VYZ2_9GAMM</name>
<dbReference type="Pfam" id="PF03960">
    <property type="entry name" value="ArsC"/>
    <property type="match status" value="1"/>
</dbReference>
<proteinExistence type="inferred from homology"/>
<evidence type="ECO:0000256" key="1">
    <source>
        <dbReference type="ARBA" id="ARBA00007198"/>
    </source>
</evidence>
<evidence type="ECO:0000313" key="4">
    <source>
        <dbReference type="Proteomes" id="UP000288212"/>
    </source>
</evidence>
<comment type="similarity">
    <text evidence="1 2">Belongs to the ArsC family.</text>
</comment>
<dbReference type="NCBIfam" id="TIGR01617">
    <property type="entry name" value="arsC_related"/>
    <property type="match status" value="1"/>
</dbReference>
<dbReference type="PROSITE" id="PS51353">
    <property type="entry name" value="ARSC"/>
    <property type="match status" value="1"/>
</dbReference>
<evidence type="ECO:0000313" key="3">
    <source>
        <dbReference type="EMBL" id="RUO21873.1"/>
    </source>
</evidence>
<dbReference type="Proteomes" id="UP000288212">
    <property type="component" value="Unassembled WGS sequence"/>
</dbReference>
<keyword evidence="4" id="KW-1185">Reference proteome</keyword>
<evidence type="ECO:0000256" key="2">
    <source>
        <dbReference type="PROSITE-ProRule" id="PRU01282"/>
    </source>
</evidence>
<protein>
    <submittedName>
        <fullName evidence="3">Arsenate reductase</fullName>
    </submittedName>
</protein>
<dbReference type="AlphaFoldDB" id="A0A432VYZ2"/>
<dbReference type="Gene3D" id="3.40.30.10">
    <property type="entry name" value="Glutaredoxin"/>
    <property type="match status" value="1"/>
</dbReference>
<accession>A0A432VYZ2</accession>
<dbReference type="PANTHER" id="PTHR30041:SF8">
    <property type="entry name" value="PROTEIN YFFB"/>
    <property type="match status" value="1"/>
</dbReference>
<gene>
    <name evidence="3" type="ORF">CWE06_03240</name>
</gene>
<dbReference type="OrthoDB" id="9803749at2"/>
<dbReference type="InterPro" id="IPR036249">
    <property type="entry name" value="Thioredoxin-like_sf"/>
</dbReference>
<reference evidence="3 4" key="1">
    <citation type="journal article" date="2011" name="Front. Microbiol.">
        <title>Genomic signatures of strain selection and enhancement in Bacillus atrophaeus var. globigii, a historical biowarfare simulant.</title>
        <authorList>
            <person name="Gibbons H.S."/>
            <person name="Broomall S.M."/>
            <person name="McNew L.A."/>
            <person name="Daligault H."/>
            <person name="Chapman C."/>
            <person name="Bruce D."/>
            <person name="Karavis M."/>
            <person name="Krepps M."/>
            <person name="McGregor P.A."/>
            <person name="Hong C."/>
            <person name="Park K.H."/>
            <person name="Akmal A."/>
            <person name="Feldman A."/>
            <person name="Lin J.S."/>
            <person name="Chang W.E."/>
            <person name="Higgs B.W."/>
            <person name="Demirev P."/>
            <person name="Lindquist J."/>
            <person name="Liem A."/>
            <person name="Fochler E."/>
            <person name="Read T.D."/>
            <person name="Tapia R."/>
            <person name="Johnson S."/>
            <person name="Bishop-Lilly K.A."/>
            <person name="Detter C."/>
            <person name="Han C."/>
            <person name="Sozhamannan S."/>
            <person name="Rosenzweig C.N."/>
            <person name="Skowronski E.W."/>
        </authorList>
    </citation>
    <scope>NUCLEOTIDE SEQUENCE [LARGE SCALE GENOMIC DNA]</scope>
    <source>
        <strain evidence="3 4">AK5</strain>
    </source>
</reference>
<dbReference type="InterPro" id="IPR006504">
    <property type="entry name" value="Tscrpt_reg_Spx/MgsR"/>
</dbReference>